<dbReference type="InterPro" id="IPR000210">
    <property type="entry name" value="BTB/POZ_dom"/>
</dbReference>
<protein>
    <recommendedName>
        <fullName evidence="2">BTB domain-containing protein</fullName>
    </recommendedName>
</protein>
<name>A0ABQ7JMJ8_9FUNG</name>
<comment type="caution">
    <text evidence="3">The sequence shown here is derived from an EMBL/GenBank/DDBJ whole genome shotgun (WGS) entry which is preliminary data.</text>
</comment>
<evidence type="ECO:0000256" key="1">
    <source>
        <dbReference type="SAM" id="MobiDB-lite"/>
    </source>
</evidence>
<dbReference type="Gene3D" id="3.30.710.10">
    <property type="entry name" value="Potassium Channel Kv1.1, Chain A"/>
    <property type="match status" value="2"/>
</dbReference>
<dbReference type="InterPro" id="IPR003131">
    <property type="entry name" value="T1-type_BTB"/>
</dbReference>
<feature type="compositionally biased region" description="Low complexity" evidence="1">
    <location>
        <begin position="307"/>
        <end position="335"/>
    </location>
</feature>
<dbReference type="InterPro" id="IPR011333">
    <property type="entry name" value="SKP1/BTB/POZ_sf"/>
</dbReference>
<gene>
    <name evidence="3" type="ORF">BGZ96_001431</name>
</gene>
<organism evidence="3 4">
    <name type="scientific">Linnemannia gamsii</name>
    <dbReference type="NCBI Taxonomy" id="64522"/>
    <lineage>
        <taxon>Eukaryota</taxon>
        <taxon>Fungi</taxon>
        <taxon>Fungi incertae sedis</taxon>
        <taxon>Mucoromycota</taxon>
        <taxon>Mortierellomycotina</taxon>
        <taxon>Mortierellomycetes</taxon>
        <taxon>Mortierellales</taxon>
        <taxon>Mortierellaceae</taxon>
        <taxon>Linnemannia</taxon>
    </lineage>
</organism>
<feature type="domain" description="BTB" evidence="2">
    <location>
        <begin position="21"/>
        <end position="113"/>
    </location>
</feature>
<keyword evidence="4" id="KW-1185">Reference proteome</keyword>
<dbReference type="EMBL" id="JAAAIM010001237">
    <property type="protein sequence ID" value="KAG0280754.1"/>
    <property type="molecule type" value="Genomic_DNA"/>
</dbReference>
<feature type="compositionally biased region" description="Polar residues" evidence="1">
    <location>
        <begin position="280"/>
        <end position="289"/>
    </location>
</feature>
<dbReference type="PANTHER" id="PTHR31758">
    <property type="entry name" value="BTB/POZ DOMAIN-CONTAINING PROTEIN YLR108C"/>
    <property type="match status" value="1"/>
</dbReference>
<dbReference type="SUPFAM" id="SSF54695">
    <property type="entry name" value="POZ domain"/>
    <property type="match status" value="2"/>
</dbReference>
<dbReference type="Proteomes" id="UP001194696">
    <property type="component" value="Unassembled WGS sequence"/>
</dbReference>
<evidence type="ECO:0000313" key="3">
    <source>
        <dbReference type="EMBL" id="KAG0280754.1"/>
    </source>
</evidence>
<dbReference type="Pfam" id="PF02214">
    <property type="entry name" value="BTB_2"/>
    <property type="match status" value="2"/>
</dbReference>
<sequence length="530" mass="59687">MSKFSPAPKPLPPLVTSDPRLFYTINVSGENFVVTHSALHYDSPNFFTDVFMNSHREEYNSRVMYINRNPDVFRDIIKHMQGYFVGARDEIHLENLVMDAHFFKLKRLVENLRQTMFINVSGTIFKVARETILQDSPNFFALLEPYSDRNLTPTYFCRSPELFKDILSHLQGYEIHIRDKIHRTNLLKEARFFKLNNLISKLSLGTEYVYSGFPTRPEERIKPEVTMVLKNIKVKHVLVKGWREFAKEPVSASSQQRGGNNGGGTYPPAPQQTPSASQQLVATASSSVPTGYPKDSGAASYFPQQPTNNTNNHSSNNIPNSSTAQSPNLNSNNNNAISDITMQDNSTKESILQANKLLISSQDLQDLLYKPTAEIEPLALLVELTSTELFAVWPGSVNSSMLGDQHLFVYRDQDLAQLNKICKRLGLTELTMAANVVKLSPNLFFHLDGHSYKGQDELEPIIRRLALSSAQVTPPGRALRLFLGRALVRVGCKSGQLVMTIVKAEGWSSDKEYNACRKYLSDDMRDTTSI</sequence>
<feature type="region of interest" description="Disordered" evidence="1">
    <location>
        <begin position="248"/>
        <end position="339"/>
    </location>
</feature>
<dbReference type="SMART" id="SM00225">
    <property type="entry name" value="BTB"/>
    <property type="match status" value="2"/>
</dbReference>
<evidence type="ECO:0000313" key="4">
    <source>
        <dbReference type="Proteomes" id="UP001194696"/>
    </source>
</evidence>
<dbReference type="PANTHER" id="PTHR31758:SF2">
    <property type="entry name" value="BTB_POZ DOMAIN-CONTAINING PROTEIN YLR108C"/>
    <property type="match status" value="1"/>
</dbReference>
<feature type="domain" description="BTB" evidence="2">
    <location>
        <begin position="114"/>
        <end position="210"/>
    </location>
</feature>
<accession>A0ABQ7JMJ8</accession>
<proteinExistence type="predicted"/>
<reference evidence="3 4" key="1">
    <citation type="journal article" date="2020" name="Fungal Divers.">
        <title>Resolving the Mortierellaceae phylogeny through synthesis of multi-gene phylogenetics and phylogenomics.</title>
        <authorList>
            <person name="Vandepol N."/>
            <person name="Liber J."/>
            <person name="Desiro A."/>
            <person name="Na H."/>
            <person name="Kennedy M."/>
            <person name="Barry K."/>
            <person name="Grigoriev I.V."/>
            <person name="Miller A.N."/>
            <person name="O'Donnell K."/>
            <person name="Stajich J.E."/>
            <person name="Bonito G."/>
        </authorList>
    </citation>
    <scope>NUCLEOTIDE SEQUENCE [LARGE SCALE GENOMIC DNA]</scope>
    <source>
        <strain evidence="3 4">AD045</strain>
    </source>
</reference>
<dbReference type="CDD" id="cd18316">
    <property type="entry name" value="BTB_POZ_KCTD-like"/>
    <property type="match status" value="1"/>
</dbReference>
<evidence type="ECO:0000259" key="2">
    <source>
        <dbReference type="SMART" id="SM00225"/>
    </source>
</evidence>